<dbReference type="InterPro" id="IPR015424">
    <property type="entry name" value="PyrdxlP-dep_Trfase"/>
</dbReference>
<keyword evidence="6" id="KW-1185">Reference proteome</keyword>
<reference evidence="5 6" key="1">
    <citation type="submission" date="2019-06" db="EMBL/GenBank/DDBJ databases">
        <authorList>
            <person name="Li M."/>
        </authorList>
    </citation>
    <scope>NUCLEOTIDE SEQUENCE [LARGE SCALE GENOMIC DNA]</scope>
    <source>
        <strain evidence="5 6">BGMRC6574</strain>
    </source>
</reference>
<evidence type="ECO:0000313" key="6">
    <source>
        <dbReference type="Proteomes" id="UP000320314"/>
    </source>
</evidence>
<evidence type="ECO:0000256" key="1">
    <source>
        <dbReference type="ARBA" id="ARBA00037999"/>
    </source>
</evidence>
<dbReference type="Pfam" id="PF01041">
    <property type="entry name" value="DegT_DnrJ_EryC1"/>
    <property type="match status" value="1"/>
</dbReference>
<comment type="caution">
    <text evidence="5">The sequence shown here is derived from an EMBL/GenBank/DDBJ whole genome shotgun (WGS) entry which is preliminary data.</text>
</comment>
<dbReference type="GO" id="GO:0008483">
    <property type="term" value="F:transaminase activity"/>
    <property type="evidence" value="ECO:0007669"/>
    <property type="project" value="UniProtKB-KW"/>
</dbReference>
<dbReference type="GO" id="GO:0000271">
    <property type="term" value="P:polysaccharide biosynthetic process"/>
    <property type="evidence" value="ECO:0007669"/>
    <property type="project" value="TreeGrafter"/>
</dbReference>
<dbReference type="InterPro" id="IPR000653">
    <property type="entry name" value="DegT/StrS_aminotransferase"/>
</dbReference>
<dbReference type="CDD" id="cd00616">
    <property type="entry name" value="AHBA_syn"/>
    <property type="match status" value="1"/>
</dbReference>
<name>A0A506U6N9_9HYPH</name>
<gene>
    <name evidence="5" type="ORF">FJU11_08540</name>
</gene>
<sequence length="429" mass="46975">MTIWPQFDDEQITDVVAVLKSGKVNAWTGSNVAKFEKAYADLLGRNHAIALANGTVALDVALYAIGLKPGDEVVVTPRSFVASASCVPMAGGVPVFADVDPVSQSITAETIAAVVTPRTRAIIVVHLGGWPADMEPILELARRHGLMVIEDCAQAHGAEYHGRPVGSWGDIAVFSFCQDKIITTGGEGGLVVMDDENLWDRAWSRKDHGKSHSTVHRDDHAPGFRWLHETFGSNYRMMEIQAAIGLKQLERLSAWHDARTANAHVLATGFSRLPALRTPLPPPDIRHAWYRFYSFVRPERLKPQWTRDRIMDAVSSAGVACYVGTCPEIYREKAFYENGLAPPQRLPNAAVLGTTGLAFLVDPCQSPLDMKRTVDVVTATMRQATLGVIPSLRRTKRYNLDVAPAIESGAFDDKNYNSRVLGRPSGSAH</sequence>
<dbReference type="OrthoDB" id="9768668at2"/>
<dbReference type="PIRSF" id="PIRSF000390">
    <property type="entry name" value="PLP_StrS"/>
    <property type="match status" value="1"/>
</dbReference>
<dbReference type="Gene3D" id="3.90.1150.10">
    <property type="entry name" value="Aspartate Aminotransferase, domain 1"/>
    <property type="match status" value="1"/>
</dbReference>
<evidence type="ECO:0000256" key="2">
    <source>
        <dbReference type="PIRSR" id="PIRSR000390-1"/>
    </source>
</evidence>
<dbReference type="AlphaFoldDB" id="A0A506U6N9"/>
<dbReference type="PANTHER" id="PTHR30244">
    <property type="entry name" value="TRANSAMINASE"/>
    <property type="match status" value="1"/>
</dbReference>
<dbReference type="Gene3D" id="3.40.640.10">
    <property type="entry name" value="Type I PLP-dependent aspartate aminotransferase-like (Major domain)"/>
    <property type="match status" value="1"/>
</dbReference>
<dbReference type="Proteomes" id="UP000320314">
    <property type="component" value="Unassembled WGS sequence"/>
</dbReference>
<organism evidence="5 6">
    <name type="scientific">Pararhizobium mangrovi</name>
    <dbReference type="NCBI Taxonomy" id="2590452"/>
    <lineage>
        <taxon>Bacteria</taxon>
        <taxon>Pseudomonadati</taxon>
        <taxon>Pseudomonadota</taxon>
        <taxon>Alphaproteobacteria</taxon>
        <taxon>Hyphomicrobiales</taxon>
        <taxon>Rhizobiaceae</taxon>
        <taxon>Rhizobium/Agrobacterium group</taxon>
        <taxon>Pararhizobium</taxon>
    </lineage>
</organism>
<evidence type="ECO:0000256" key="3">
    <source>
        <dbReference type="PIRSR" id="PIRSR000390-2"/>
    </source>
</evidence>
<dbReference type="SUPFAM" id="SSF53383">
    <property type="entry name" value="PLP-dependent transferases"/>
    <property type="match status" value="1"/>
</dbReference>
<evidence type="ECO:0000313" key="5">
    <source>
        <dbReference type="EMBL" id="TPW29016.1"/>
    </source>
</evidence>
<keyword evidence="3 4" id="KW-0663">Pyridoxal phosphate</keyword>
<dbReference type="InterPro" id="IPR015421">
    <property type="entry name" value="PyrdxlP-dep_Trfase_major"/>
</dbReference>
<evidence type="ECO:0000256" key="4">
    <source>
        <dbReference type="RuleBase" id="RU004508"/>
    </source>
</evidence>
<feature type="modified residue" description="N6-(pyridoxal phosphate)lysine" evidence="3">
    <location>
        <position position="180"/>
    </location>
</feature>
<dbReference type="PANTHER" id="PTHR30244:SF34">
    <property type="entry name" value="DTDP-4-AMINO-4,6-DIDEOXYGALACTOSE TRANSAMINASE"/>
    <property type="match status" value="1"/>
</dbReference>
<proteinExistence type="inferred from homology"/>
<comment type="similarity">
    <text evidence="1 4">Belongs to the DegT/DnrJ/EryC1 family.</text>
</comment>
<accession>A0A506U6N9</accession>
<keyword evidence="5" id="KW-0032">Aminotransferase</keyword>
<dbReference type="RefSeq" id="WP_141166618.1">
    <property type="nucleotide sequence ID" value="NZ_VHLH01000013.1"/>
</dbReference>
<feature type="active site" description="Proton acceptor" evidence="2">
    <location>
        <position position="180"/>
    </location>
</feature>
<keyword evidence="5" id="KW-0808">Transferase</keyword>
<dbReference type="InterPro" id="IPR015422">
    <property type="entry name" value="PyrdxlP-dep_Trfase_small"/>
</dbReference>
<dbReference type="GO" id="GO:0030170">
    <property type="term" value="F:pyridoxal phosphate binding"/>
    <property type="evidence" value="ECO:0007669"/>
    <property type="project" value="TreeGrafter"/>
</dbReference>
<protein>
    <submittedName>
        <fullName evidence="5">DegT/DnrJ/EryC1/StrS family aminotransferase</fullName>
    </submittedName>
</protein>
<dbReference type="EMBL" id="VHLH01000013">
    <property type="protein sequence ID" value="TPW29016.1"/>
    <property type="molecule type" value="Genomic_DNA"/>
</dbReference>